<protein>
    <recommendedName>
        <fullName evidence="10">Cysteine desulfurase IscS</fullName>
        <ecNumber evidence="10">2.8.1.7</ecNumber>
    </recommendedName>
</protein>
<dbReference type="EMBL" id="WWCT01000002">
    <property type="protein sequence ID" value="MYN25590.1"/>
    <property type="molecule type" value="Genomic_DNA"/>
</dbReference>
<dbReference type="EC" id="2.8.1.7" evidence="10"/>
<dbReference type="PANTHER" id="PTHR11601:SF34">
    <property type="entry name" value="CYSTEINE DESULFURASE"/>
    <property type="match status" value="1"/>
</dbReference>
<evidence type="ECO:0000256" key="8">
    <source>
        <dbReference type="ARBA" id="ARBA00023014"/>
    </source>
</evidence>
<feature type="active site" description="Cysteine persulfide intermediate" evidence="10">
    <location>
        <position position="342"/>
    </location>
</feature>
<proteinExistence type="inferred from homology"/>
<evidence type="ECO:0000256" key="4">
    <source>
        <dbReference type="ARBA" id="ARBA00022714"/>
    </source>
</evidence>
<gene>
    <name evidence="10" type="primary">iscS</name>
    <name evidence="13" type="ORF">GTP69_04165</name>
</gene>
<feature type="modified residue" description="N6-(pyridoxal phosphate)lysine" evidence="10">
    <location>
        <position position="220"/>
    </location>
</feature>
<keyword evidence="5 10" id="KW-0479">Metal-binding</keyword>
<dbReference type="PANTHER" id="PTHR11601">
    <property type="entry name" value="CYSTEINE DESULFURYLASE FAMILY MEMBER"/>
    <property type="match status" value="1"/>
</dbReference>
<comment type="subcellular location">
    <subcellularLocation>
        <location evidence="10">Cytoplasm</location>
    </subcellularLocation>
</comment>
<dbReference type="PROSITE" id="PS00595">
    <property type="entry name" value="AA_TRANSFER_CLASS_5"/>
    <property type="match status" value="1"/>
</dbReference>
<feature type="domain" description="Aminotransferase class V" evidence="12">
    <location>
        <begin position="21"/>
        <end position="381"/>
    </location>
</feature>
<evidence type="ECO:0000256" key="1">
    <source>
        <dbReference type="ARBA" id="ARBA00001933"/>
    </source>
</evidence>
<evidence type="ECO:0000256" key="7">
    <source>
        <dbReference type="ARBA" id="ARBA00023004"/>
    </source>
</evidence>
<feature type="binding site" evidence="10">
    <location>
        <begin position="217"/>
        <end position="219"/>
    </location>
    <ligand>
        <name>pyridoxal 5'-phosphate</name>
        <dbReference type="ChEBI" id="CHEBI:597326"/>
    </ligand>
</feature>
<dbReference type="InterPro" id="IPR015424">
    <property type="entry name" value="PyrdxlP-dep_Trfase"/>
</dbReference>
<dbReference type="GO" id="GO:0031071">
    <property type="term" value="F:cysteine desulfurase activity"/>
    <property type="evidence" value="ECO:0007669"/>
    <property type="project" value="UniProtKB-EC"/>
</dbReference>
<name>A0ABW9VVG3_9BURK</name>
<dbReference type="InterPro" id="IPR010240">
    <property type="entry name" value="Cys_deSase_IscS"/>
</dbReference>
<feature type="binding site" evidence="10">
    <location>
        <position position="197"/>
    </location>
    <ligand>
        <name>pyridoxal 5'-phosphate</name>
        <dbReference type="ChEBI" id="CHEBI:597326"/>
    </ligand>
</feature>
<evidence type="ECO:0000256" key="3">
    <source>
        <dbReference type="ARBA" id="ARBA00022679"/>
    </source>
</evidence>
<dbReference type="HAMAP" id="MF_00331">
    <property type="entry name" value="Cys_desulf_IscS"/>
    <property type="match status" value="1"/>
</dbReference>
<evidence type="ECO:0000256" key="6">
    <source>
        <dbReference type="ARBA" id="ARBA00022898"/>
    </source>
</evidence>
<keyword evidence="14" id="KW-1185">Reference proteome</keyword>
<comment type="pathway">
    <text evidence="10">Cofactor biosynthesis; iron-sulfur cluster biosynthesis.</text>
</comment>
<keyword evidence="4 10" id="KW-0001">2Fe-2S</keyword>
<evidence type="ECO:0000259" key="12">
    <source>
        <dbReference type="Pfam" id="PF00266"/>
    </source>
</evidence>
<dbReference type="PIRSF" id="PIRSF005572">
    <property type="entry name" value="NifS"/>
    <property type="match status" value="1"/>
</dbReference>
<dbReference type="InterPro" id="IPR000192">
    <property type="entry name" value="Aminotrans_V_dom"/>
</dbReference>
<dbReference type="InterPro" id="IPR015421">
    <property type="entry name" value="PyrdxlP-dep_Trfase_major"/>
</dbReference>
<comment type="catalytic activity">
    <reaction evidence="9 10">
        <text>(sulfur carrier)-H + L-cysteine = (sulfur carrier)-SH + L-alanine</text>
        <dbReference type="Rhea" id="RHEA:43892"/>
        <dbReference type="Rhea" id="RHEA-COMP:14737"/>
        <dbReference type="Rhea" id="RHEA-COMP:14739"/>
        <dbReference type="ChEBI" id="CHEBI:29917"/>
        <dbReference type="ChEBI" id="CHEBI:35235"/>
        <dbReference type="ChEBI" id="CHEBI:57972"/>
        <dbReference type="ChEBI" id="CHEBI:64428"/>
        <dbReference type="EC" id="2.8.1.7"/>
    </reaction>
</comment>
<keyword evidence="6 10" id="KW-0663">Pyridoxal phosphate</keyword>
<evidence type="ECO:0000256" key="2">
    <source>
        <dbReference type="ARBA" id="ARBA00006490"/>
    </source>
</evidence>
<dbReference type="NCBIfam" id="NF010611">
    <property type="entry name" value="PRK14012.1"/>
    <property type="match status" value="1"/>
</dbReference>
<keyword evidence="10" id="KW-0963">Cytoplasm</keyword>
<dbReference type="Pfam" id="PF00266">
    <property type="entry name" value="Aminotran_5"/>
    <property type="match status" value="1"/>
</dbReference>
<dbReference type="RefSeq" id="WP_161053689.1">
    <property type="nucleotide sequence ID" value="NZ_WWCT01000002.1"/>
</dbReference>
<reference evidence="13 14" key="1">
    <citation type="submission" date="2019-12" db="EMBL/GenBank/DDBJ databases">
        <title>Novel species isolated from a subtropical stream in China.</title>
        <authorList>
            <person name="Lu H."/>
        </authorList>
    </citation>
    <scope>NUCLEOTIDE SEQUENCE [LARGE SCALE GENOMIC DNA]</scope>
    <source>
        <strain evidence="13 14">CY42W</strain>
    </source>
</reference>
<dbReference type="InterPro" id="IPR020578">
    <property type="entry name" value="Aminotrans_V_PyrdxlP_BS"/>
</dbReference>
<keyword evidence="8 10" id="KW-0411">Iron-sulfur</keyword>
<dbReference type="Proteomes" id="UP000642144">
    <property type="component" value="Unassembled WGS sequence"/>
</dbReference>
<evidence type="ECO:0000256" key="9">
    <source>
        <dbReference type="ARBA" id="ARBA00050776"/>
    </source>
</evidence>
<feature type="binding site" evidence="10">
    <location>
        <position position="257"/>
    </location>
    <ligand>
        <name>pyridoxal 5'-phosphate</name>
        <dbReference type="ChEBI" id="CHEBI:597326"/>
    </ligand>
</feature>
<comment type="cofactor">
    <cofactor evidence="1 10 11">
        <name>pyridoxal 5'-phosphate</name>
        <dbReference type="ChEBI" id="CHEBI:597326"/>
    </cofactor>
</comment>
<dbReference type="InterPro" id="IPR016454">
    <property type="entry name" value="Cysteine_dSase"/>
</dbReference>
<dbReference type="SUPFAM" id="SSF53383">
    <property type="entry name" value="PLP-dependent transferases"/>
    <property type="match status" value="1"/>
</dbReference>
<accession>A0ABW9VVG3</accession>
<dbReference type="Gene3D" id="3.90.1150.10">
    <property type="entry name" value="Aspartate Aminotransferase, domain 1"/>
    <property type="match status" value="1"/>
</dbReference>
<feature type="binding site" description="via persulfide group" evidence="10">
    <location>
        <position position="342"/>
    </location>
    <ligand>
        <name>[2Fe-2S] cluster</name>
        <dbReference type="ChEBI" id="CHEBI:190135"/>
        <note>ligand shared with IscU</note>
    </ligand>
</feature>
<dbReference type="Gene3D" id="3.40.640.10">
    <property type="entry name" value="Type I PLP-dependent aspartate aminotransferase-like (Major domain)"/>
    <property type="match status" value="1"/>
</dbReference>
<feature type="binding site" evidence="10">
    <location>
        <begin position="89"/>
        <end position="90"/>
    </location>
    <ligand>
        <name>pyridoxal 5'-phosphate</name>
        <dbReference type="ChEBI" id="CHEBI:597326"/>
    </ligand>
</feature>
<evidence type="ECO:0000256" key="5">
    <source>
        <dbReference type="ARBA" id="ARBA00022723"/>
    </source>
</evidence>
<organism evidence="13 14">
    <name type="scientific">Duganella levis</name>
    <dbReference type="NCBI Taxonomy" id="2692169"/>
    <lineage>
        <taxon>Bacteria</taxon>
        <taxon>Pseudomonadati</taxon>
        <taxon>Pseudomonadota</taxon>
        <taxon>Betaproteobacteria</taxon>
        <taxon>Burkholderiales</taxon>
        <taxon>Oxalobacteraceae</taxon>
        <taxon>Telluria group</taxon>
        <taxon>Duganella</taxon>
    </lineage>
</organism>
<keyword evidence="7 10" id="KW-0408">Iron</keyword>
<evidence type="ECO:0000313" key="13">
    <source>
        <dbReference type="EMBL" id="MYN25590.1"/>
    </source>
</evidence>
<keyword evidence="3 10" id="KW-0808">Transferase</keyword>
<comment type="subunit">
    <text evidence="10">Homodimer. Forms a heterotetramer with IscU, interacts with other sulfur acceptors.</text>
</comment>
<evidence type="ECO:0000313" key="14">
    <source>
        <dbReference type="Proteomes" id="UP000642144"/>
    </source>
</evidence>
<feature type="binding site" evidence="10">
    <location>
        <position position="169"/>
    </location>
    <ligand>
        <name>pyridoxal 5'-phosphate</name>
        <dbReference type="ChEBI" id="CHEBI:597326"/>
    </ligand>
</feature>
<dbReference type="InterPro" id="IPR015422">
    <property type="entry name" value="PyrdxlP-dep_Trfase_small"/>
</dbReference>
<comment type="caution">
    <text evidence="13">The sequence shown here is derived from an EMBL/GenBank/DDBJ whole genome shotgun (WGS) entry which is preliminary data.</text>
</comment>
<comment type="similarity">
    <text evidence="2 10">Belongs to the class-V pyridoxal-phosphate-dependent aminotransferase family. NifS/IscS subfamily.</text>
</comment>
<comment type="function">
    <text evidence="10">Master enzyme that delivers sulfur to a number of partners involved in Fe-S cluster assembly, tRNA modification or cofactor biosynthesis. Catalyzes the removal of elemental sulfur atoms from cysteine to produce alanine. Functions as a sulfur delivery protein for Fe-S cluster synthesis onto IscU, an Fe-S scaffold assembly protein, as well as other S acceptor proteins.</text>
</comment>
<sequence>MNAPEKNIADVKFQTAPHFPIYMDYSATTPIDPRVADAMIPYLREQFGNPASRSHMYGWTAEKAVEEARANVAALVNADPREIIWTSGATESNNLAIKGAAQFYKTKGKHIITVKTEHKAVLDTVRELERQGFEATYLEPQDNGLITIEQLTAAIRPDTILISVMLVNNEIGVIQPIDAIGELCRSKGIIFHCDAAQATGKVVIDLQKTKVDLMTFTAHKTYGPKGIGALYVCRKPRVRIEAQMHGGGHERGLRSGTLPTHQIVGMGEAFRLAKVEMDSEIARVKSLRDRLAKGLQEIEETYINGDMDHRVPHNLNVSFNYVEGESLIMAVKDLAVSSGSACTSASLEPSYVLRALGRSDELAHSSIRFTIGRFTTEADIDFAIELMKSKVHKLRELSPLWDMFKEGIDISSIQWAAH</sequence>
<evidence type="ECO:0000256" key="11">
    <source>
        <dbReference type="RuleBase" id="RU004504"/>
    </source>
</evidence>
<dbReference type="NCBIfam" id="TIGR02006">
    <property type="entry name" value="IscS"/>
    <property type="match status" value="1"/>
</dbReference>
<evidence type="ECO:0000256" key="10">
    <source>
        <dbReference type="HAMAP-Rule" id="MF_00331"/>
    </source>
</evidence>